<name>A0ABW2NY37_9ACTN</name>
<organism evidence="3 4">
    <name type="scientific">Sphaerisporangium rhizosphaerae</name>
    <dbReference type="NCBI Taxonomy" id="2269375"/>
    <lineage>
        <taxon>Bacteria</taxon>
        <taxon>Bacillati</taxon>
        <taxon>Actinomycetota</taxon>
        <taxon>Actinomycetes</taxon>
        <taxon>Streptosporangiales</taxon>
        <taxon>Streptosporangiaceae</taxon>
        <taxon>Sphaerisporangium</taxon>
    </lineage>
</organism>
<keyword evidence="4" id="KW-1185">Reference proteome</keyword>
<protein>
    <submittedName>
        <fullName evidence="3">MarR family winged helix-turn-helix transcriptional regulator</fullName>
    </submittedName>
</protein>
<evidence type="ECO:0000259" key="2">
    <source>
        <dbReference type="PROSITE" id="PS50995"/>
    </source>
</evidence>
<dbReference type="EMBL" id="JBHTCG010000003">
    <property type="protein sequence ID" value="MFC7381657.1"/>
    <property type="molecule type" value="Genomic_DNA"/>
</dbReference>
<feature type="domain" description="HTH marR-type" evidence="2">
    <location>
        <begin position="7"/>
        <end position="137"/>
    </location>
</feature>
<reference evidence="4" key="1">
    <citation type="journal article" date="2019" name="Int. J. Syst. Evol. Microbiol.">
        <title>The Global Catalogue of Microorganisms (GCM) 10K type strain sequencing project: providing services to taxonomists for standard genome sequencing and annotation.</title>
        <authorList>
            <consortium name="The Broad Institute Genomics Platform"/>
            <consortium name="The Broad Institute Genome Sequencing Center for Infectious Disease"/>
            <person name="Wu L."/>
            <person name="Ma J."/>
        </authorList>
    </citation>
    <scope>NUCLEOTIDE SEQUENCE [LARGE SCALE GENOMIC DNA]</scope>
    <source>
        <strain evidence="4">CECT 7649</strain>
    </source>
</reference>
<dbReference type="PROSITE" id="PS50995">
    <property type="entry name" value="HTH_MARR_2"/>
    <property type="match status" value="1"/>
</dbReference>
<dbReference type="SMART" id="SM00347">
    <property type="entry name" value="HTH_MARR"/>
    <property type="match status" value="1"/>
</dbReference>
<dbReference type="InterPro" id="IPR036388">
    <property type="entry name" value="WH-like_DNA-bd_sf"/>
</dbReference>
<gene>
    <name evidence="3" type="ORF">ACFQSB_05510</name>
</gene>
<evidence type="ECO:0000313" key="3">
    <source>
        <dbReference type="EMBL" id="MFC7381657.1"/>
    </source>
</evidence>
<evidence type="ECO:0000256" key="1">
    <source>
        <dbReference type="SAM" id="MobiDB-lite"/>
    </source>
</evidence>
<proteinExistence type="predicted"/>
<sequence length="175" mass="19396">MASDGDRGELLVRLAELVPVIKAVKRDLPFPGPRAGLSLLVVLYRCGAMRLGELADCSEVDQSVISRHVADVEERGWVERVPNPRDGRSWYVRLTPDGERVVREALAHARHSIEGALDGWTDEDVAELSGLLGRFRAGFDAHRDRPLHRDRPPQPMPDTAPVPDTARAQTVKGLR</sequence>
<dbReference type="PANTHER" id="PTHR33164:SF57">
    <property type="entry name" value="MARR-FAMILY TRANSCRIPTIONAL REGULATOR"/>
    <property type="match status" value="1"/>
</dbReference>
<dbReference type="InterPro" id="IPR000835">
    <property type="entry name" value="HTH_MarR-typ"/>
</dbReference>
<dbReference type="Proteomes" id="UP001596496">
    <property type="component" value="Unassembled WGS sequence"/>
</dbReference>
<dbReference type="InterPro" id="IPR036390">
    <property type="entry name" value="WH_DNA-bd_sf"/>
</dbReference>
<dbReference type="Gene3D" id="1.10.10.10">
    <property type="entry name" value="Winged helix-like DNA-binding domain superfamily/Winged helix DNA-binding domain"/>
    <property type="match status" value="1"/>
</dbReference>
<feature type="region of interest" description="Disordered" evidence="1">
    <location>
        <begin position="142"/>
        <end position="175"/>
    </location>
</feature>
<feature type="compositionally biased region" description="Basic and acidic residues" evidence="1">
    <location>
        <begin position="142"/>
        <end position="152"/>
    </location>
</feature>
<dbReference type="PANTHER" id="PTHR33164">
    <property type="entry name" value="TRANSCRIPTIONAL REGULATOR, MARR FAMILY"/>
    <property type="match status" value="1"/>
</dbReference>
<dbReference type="SUPFAM" id="SSF46785">
    <property type="entry name" value="Winged helix' DNA-binding domain"/>
    <property type="match status" value="1"/>
</dbReference>
<accession>A0ABW2NY37</accession>
<dbReference type="RefSeq" id="WP_380824659.1">
    <property type="nucleotide sequence ID" value="NZ_JBHTCG010000003.1"/>
</dbReference>
<dbReference type="InterPro" id="IPR039422">
    <property type="entry name" value="MarR/SlyA-like"/>
</dbReference>
<evidence type="ECO:0000313" key="4">
    <source>
        <dbReference type="Proteomes" id="UP001596496"/>
    </source>
</evidence>
<dbReference type="Pfam" id="PF01047">
    <property type="entry name" value="MarR"/>
    <property type="match status" value="1"/>
</dbReference>
<comment type="caution">
    <text evidence="3">The sequence shown here is derived from an EMBL/GenBank/DDBJ whole genome shotgun (WGS) entry which is preliminary data.</text>
</comment>